<keyword evidence="1" id="KW-0547">Nucleotide-binding</keyword>
<dbReference type="Pfam" id="PF00270">
    <property type="entry name" value="DEAD"/>
    <property type="match status" value="1"/>
</dbReference>
<dbReference type="PANTHER" id="PTHR47957">
    <property type="entry name" value="ATP-DEPENDENT HELICASE HRQ1"/>
    <property type="match status" value="1"/>
</dbReference>
<dbReference type="SMART" id="SM00490">
    <property type="entry name" value="HELICc"/>
    <property type="match status" value="1"/>
</dbReference>
<dbReference type="GO" id="GO:0004386">
    <property type="term" value="F:helicase activity"/>
    <property type="evidence" value="ECO:0007669"/>
    <property type="project" value="UniProtKB-KW"/>
</dbReference>
<dbReference type="SUPFAM" id="SSF52540">
    <property type="entry name" value="P-loop containing nucleoside triphosphate hydrolases"/>
    <property type="match status" value="2"/>
</dbReference>
<dbReference type="PANTHER" id="PTHR47957:SF3">
    <property type="entry name" value="ATP-DEPENDENT HELICASE HRQ1"/>
    <property type="match status" value="1"/>
</dbReference>
<dbReference type="InterPro" id="IPR011545">
    <property type="entry name" value="DEAD/DEAH_box_helicase_dom"/>
</dbReference>
<dbReference type="PROSITE" id="PS51192">
    <property type="entry name" value="HELICASE_ATP_BIND_1"/>
    <property type="match status" value="1"/>
</dbReference>
<accession>A0ABV1GBU8</accession>
<evidence type="ECO:0000256" key="2">
    <source>
        <dbReference type="ARBA" id="ARBA00022840"/>
    </source>
</evidence>
<name>A0ABV1GBU8_9FIRM</name>
<dbReference type="PROSITE" id="PS51194">
    <property type="entry name" value="HELICASE_CTER"/>
    <property type="match status" value="1"/>
</dbReference>
<dbReference type="InterPro" id="IPR018973">
    <property type="entry name" value="MZB"/>
</dbReference>
<dbReference type="Gene3D" id="3.40.50.300">
    <property type="entry name" value="P-loop containing nucleotide triphosphate hydrolases"/>
    <property type="match status" value="2"/>
</dbReference>
<dbReference type="RefSeq" id="WP_349214671.1">
    <property type="nucleotide sequence ID" value="NZ_JBBMFA010000047.1"/>
</dbReference>
<dbReference type="InterPro" id="IPR001650">
    <property type="entry name" value="Helicase_C-like"/>
</dbReference>
<dbReference type="Pfam" id="PF09369">
    <property type="entry name" value="MZB"/>
    <property type="match status" value="1"/>
</dbReference>
<gene>
    <name evidence="5" type="ORF">WMO24_02450</name>
</gene>
<evidence type="ECO:0000313" key="5">
    <source>
        <dbReference type="EMBL" id="MEQ2519303.1"/>
    </source>
</evidence>
<dbReference type="SMART" id="SM00487">
    <property type="entry name" value="DEXDc"/>
    <property type="match status" value="1"/>
</dbReference>
<evidence type="ECO:0000259" key="3">
    <source>
        <dbReference type="PROSITE" id="PS51192"/>
    </source>
</evidence>
<feature type="domain" description="Helicase ATP-binding" evidence="3">
    <location>
        <begin position="98"/>
        <end position="327"/>
    </location>
</feature>
<evidence type="ECO:0000313" key="6">
    <source>
        <dbReference type="Proteomes" id="UP001477672"/>
    </source>
</evidence>
<dbReference type="EMBL" id="JBBMFA010000047">
    <property type="protein sequence ID" value="MEQ2519303.1"/>
    <property type="molecule type" value="Genomic_DNA"/>
</dbReference>
<dbReference type="Proteomes" id="UP001477672">
    <property type="component" value="Unassembled WGS sequence"/>
</dbReference>
<dbReference type="InterPro" id="IPR014001">
    <property type="entry name" value="Helicase_ATP-bd"/>
</dbReference>
<protein>
    <submittedName>
        <fullName evidence="5">DEAD/DEAH box helicase</fullName>
    </submittedName>
</protein>
<dbReference type="Pfam" id="PF00271">
    <property type="entry name" value="Helicase_C"/>
    <property type="match status" value="1"/>
</dbReference>
<evidence type="ECO:0000259" key="4">
    <source>
        <dbReference type="PROSITE" id="PS51194"/>
    </source>
</evidence>
<reference evidence="5 6" key="1">
    <citation type="submission" date="2024-03" db="EMBL/GenBank/DDBJ databases">
        <title>Human intestinal bacterial collection.</title>
        <authorList>
            <person name="Pauvert C."/>
            <person name="Hitch T.C.A."/>
            <person name="Clavel T."/>
        </authorList>
    </citation>
    <scope>NUCLEOTIDE SEQUENCE [LARGE SCALE GENOMIC DNA]</scope>
    <source>
        <strain evidence="5 6">CLA-JM-H11</strain>
    </source>
</reference>
<feature type="domain" description="Helicase C-terminal" evidence="4">
    <location>
        <begin position="935"/>
        <end position="1107"/>
    </location>
</feature>
<keyword evidence="5" id="KW-0378">Hydrolase</keyword>
<proteinExistence type="predicted"/>
<evidence type="ECO:0000256" key="1">
    <source>
        <dbReference type="ARBA" id="ARBA00022741"/>
    </source>
</evidence>
<keyword evidence="2" id="KW-0067">ATP-binding</keyword>
<sequence>MAMNPRETTEKIRTDYENYLCSILTVRDAEITRKAHASVHTDRFVKGPYLETTLPFVNGKSLKELVDEGLLSQEFAHVGGALHYDDWKLRCHQEIALRKCVQEGRNIIVSTGTGSGKTECYLYPILDSLLKEKEKGTLGPGVRALLLFPMNALANDQQKKLHKLLHDYPDITFGRYTGETPHKGEKETSAEAEARLHSQYNNEHLHDADPLLRTSIPNEVMCRETMIENPPHILLTNYAMLEYLLLQPDTAPFFDTEFAFRWQFLVLDEAHTYKGATGTEIAFLLRRLKERIRGYMHNNFRCIATSATLGSSDAQEGLAQFASKLFGEPFFAEDVVTSKRIHPEAPEDAKLYRPEFYHELNEETRSLTESERNSRLYEVLIRDRRLYRLYAALEGIPQRLEDVANVIFPDAGNKKEAEAALIDMVEMAAAAKPTPENAALLPARYHLFLKALEGLFVQLYPNKQVFLDRHEQSSGQDGQRYPVFELANCQNCGQEYLVGRQKDSPTGGKVLAHSSDMEQPEFYLINQDFGEEEVLFDSDDETDVAAHYKNKKNKMEKYHLCLACGSITPFSNARSGDCCTSADPMKIVTVVRIPFTGRGQDVNCCPCCGTTRHGLIRRFLTANQPATFTIAKSLYDAIPPRPLERTTPTIQNSADALFASWAAMFDTESVPEETQDETGRKLLIFSDNRQEAAFFAGYFEKKYRQIMWRRLILNAVRRAGDRGIAIDSLIQEVEQEARRCSLYQAEAASDAYQQRKIAGSYVMSEFIDMDVSTGLEGLGYLMFSPNAPDAQPQSLIPGLTGLESWNLLRYLMDTLRQKGACSFPDKVSPVDDFFAPRNRIYSFRSEGSQSSSAEVVLAFCPAEGRINKRAAFLQKLLQKLGRSEVEAQQQTTQFLSDIAGKFVPHITKLFSGVSDRRLGYRYQLDYHAWKVTYLKEEDLVYRCQKCGKITSYNIRGCCPEMKCSGTLEKITAGQARTNVYYRHLLEKGKIIPMEAREHTAQLSAQTAAQYQREFEEGKINVLSCSTTFEMGVDVGELEATFLRNIPPETANYIQRAGRAGRRTSSAAFSVTFARRVSHDMTFFQTPEKIIAGNIRVPSLEISNEKIAERHLNSIVISWFFKKQRQYFDGNVRAIIAVGDADTPNMAQALHDLLQTHPRDLLEEIHRALSPEICEQLGVDHWKFIEQLTGAAGSLTKAVQERAGDIQSLQKFQMQLDTSKKADQSQYNNAGRLIRTLERERAINFLSSHGVLPKYGFPVDSVNLNILYQDTKIAGSIDLTRDLKIAISEFAPPASVVANGRVWTSYAINTVPNQSWPTYVYYTCPECKRIFPPVRGMVNATFRVEDAEACDCPSCGVRMKARKFIIPQFGFSTKIDDQPRLVGDSRPKTYYATQTQFWGLEGRTERQLAEAQERDVLLAGKKISLVYSPGGQLFVLNQGNKNRGFCTCPDCGYTIDPQDLRKGPHRTKFNRSCSTQLEHVSLGHRFSTDILKIALPLHYVRKSEYQDKDQAASVLYAILEGASAALDISREDISGCVNYTTDGTQELILFDDTPGGAGFSKQIFEKFEQVIREAINQVSGACGCSPETSCYGCLRNYGNQMVHEFLSRGLALDYLKWLATTLPQRMPEDSATLPEVHQKPVTDILGRKKSGYCIGVADVREDCVAALRECLEGCKISVCRQAYETLLTLCEEKRLQTALLDNKIPLPEGNVWPAIFWPDSQVALFETDAQSVTQCEILSEYDWHCFVLNEQFKAETVIKLIQEES</sequence>
<dbReference type="InterPro" id="IPR027417">
    <property type="entry name" value="P-loop_NTPase"/>
</dbReference>
<comment type="caution">
    <text evidence="5">The sequence shown here is derived from an EMBL/GenBank/DDBJ whole genome shotgun (WGS) entry which is preliminary data.</text>
</comment>
<keyword evidence="6" id="KW-1185">Reference proteome</keyword>
<dbReference type="CDD" id="cd17923">
    <property type="entry name" value="DEXHc_Hrq1-like"/>
    <property type="match status" value="1"/>
</dbReference>
<organism evidence="5 6">
    <name type="scientific">Ruthenibacterium intestinale</name>
    <dbReference type="NCBI Taxonomy" id="3133163"/>
    <lineage>
        <taxon>Bacteria</taxon>
        <taxon>Bacillati</taxon>
        <taxon>Bacillota</taxon>
        <taxon>Clostridia</taxon>
        <taxon>Eubacteriales</taxon>
        <taxon>Oscillospiraceae</taxon>
        <taxon>Ruthenibacterium</taxon>
    </lineage>
</organism>
<keyword evidence="5" id="KW-0347">Helicase</keyword>